<protein>
    <recommendedName>
        <fullName evidence="4">RING-type domain-containing protein</fullName>
    </recommendedName>
</protein>
<evidence type="ECO:0000313" key="3">
    <source>
        <dbReference type="Proteomes" id="UP001457282"/>
    </source>
</evidence>
<proteinExistence type="predicted"/>
<dbReference type="CDD" id="cd16448">
    <property type="entry name" value="RING-H2"/>
    <property type="match status" value="1"/>
</dbReference>
<reference evidence="2 3" key="1">
    <citation type="journal article" date="2023" name="G3 (Bethesda)">
        <title>A chromosome-length genome assembly and annotation of blackberry (Rubus argutus, cv. 'Hillquist').</title>
        <authorList>
            <person name="Bruna T."/>
            <person name="Aryal R."/>
            <person name="Dudchenko O."/>
            <person name="Sargent D.J."/>
            <person name="Mead D."/>
            <person name="Buti M."/>
            <person name="Cavallini A."/>
            <person name="Hytonen T."/>
            <person name="Andres J."/>
            <person name="Pham M."/>
            <person name="Weisz D."/>
            <person name="Mascagni F."/>
            <person name="Usai G."/>
            <person name="Natali L."/>
            <person name="Bassil N."/>
            <person name="Fernandez G.E."/>
            <person name="Lomsadze A."/>
            <person name="Armour M."/>
            <person name="Olukolu B."/>
            <person name="Poorten T."/>
            <person name="Britton C."/>
            <person name="Davik J."/>
            <person name="Ashrafi H."/>
            <person name="Aiden E.L."/>
            <person name="Borodovsky M."/>
            <person name="Worthington M."/>
        </authorList>
    </citation>
    <scope>NUCLEOTIDE SEQUENCE [LARGE SCALE GENOMIC DNA]</scope>
    <source>
        <strain evidence="2">PI 553951</strain>
    </source>
</reference>
<dbReference type="Gene3D" id="3.30.40.10">
    <property type="entry name" value="Zinc/RING finger domain, C3HC4 (zinc finger)"/>
    <property type="match status" value="1"/>
</dbReference>
<comment type="caution">
    <text evidence="2">The sequence shown here is derived from an EMBL/GenBank/DDBJ whole genome shotgun (WGS) entry which is preliminary data.</text>
</comment>
<sequence length="129" mass="14967">MSNPFDDRYAICLCAFRVYEVLSKTQCAHFFHWDYLTNEYEAFTRCQSRPLRCPLCNKDYRSNNTHPTPFRFTRTELIPLHPPSLPSQPPSPFQPLNAAIAEYRPFDILCVAAMISIVIIALLYSFLSN</sequence>
<keyword evidence="1" id="KW-1133">Transmembrane helix</keyword>
<name>A0AAW1YG72_RUBAR</name>
<evidence type="ECO:0008006" key="4">
    <source>
        <dbReference type="Google" id="ProtNLM"/>
    </source>
</evidence>
<dbReference type="Proteomes" id="UP001457282">
    <property type="component" value="Unassembled WGS sequence"/>
</dbReference>
<gene>
    <name evidence="2" type="ORF">M0R45_003347</name>
</gene>
<feature type="transmembrane region" description="Helical" evidence="1">
    <location>
        <begin position="106"/>
        <end position="127"/>
    </location>
</feature>
<accession>A0AAW1YG72</accession>
<dbReference type="EMBL" id="JBEDUW010000001">
    <property type="protein sequence ID" value="KAK9947737.1"/>
    <property type="molecule type" value="Genomic_DNA"/>
</dbReference>
<dbReference type="AlphaFoldDB" id="A0AAW1YG72"/>
<evidence type="ECO:0000256" key="1">
    <source>
        <dbReference type="SAM" id="Phobius"/>
    </source>
</evidence>
<dbReference type="SUPFAM" id="SSF57850">
    <property type="entry name" value="RING/U-box"/>
    <property type="match status" value="1"/>
</dbReference>
<keyword evidence="1" id="KW-0472">Membrane</keyword>
<evidence type="ECO:0000313" key="2">
    <source>
        <dbReference type="EMBL" id="KAK9947737.1"/>
    </source>
</evidence>
<organism evidence="2 3">
    <name type="scientific">Rubus argutus</name>
    <name type="common">Southern blackberry</name>
    <dbReference type="NCBI Taxonomy" id="59490"/>
    <lineage>
        <taxon>Eukaryota</taxon>
        <taxon>Viridiplantae</taxon>
        <taxon>Streptophyta</taxon>
        <taxon>Embryophyta</taxon>
        <taxon>Tracheophyta</taxon>
        <taxon>Spermatophyta</taxon>
        <taxon>Magnoliopsida</taxon>
        <taxon>eudicotyledons</taxon>
        <taxon>Gunneridae</taxon>
        <taxon>Pentapetalae</taxon>
        <taxon>rosids</taxon>
        <taxon>fabids</taxon>
        <taxon>Rosales</taxon>
        <taxon>Rosaceae</taxon>
        <taxon>Rosoideae</taxon>
        <taxon>Rosoideae incertae sedis</taxon>
        <taxon>Rubus</taxon>
    </lineage>
</organism>
<dbReference type="InterPro" id="IPR013083">
    <property type="entry name" value="Znf_RING/FYVE/PHD"/>
</dbReference>
<keyword evidence="3" id="KW-1185">Reference proteome</keyword>
<keyword evidence="1" id="KW-0812">Transmembrane</keyword>